<dbReference type="Pfam" id="PF07238">
    <property type="entry name" value="PilZ"/>
    <property type="match status" value="1"/>
</dbReference>
<name>A0A3B1C987_9ZZZZ</name>
<dbReference type="InterPro" id="IPR009875">
    <property type="entry name" value="PilZ_domain"/>
</dbReference>
<protein>
    <recommendedName>
        <fullName evidence="1">PilZ domain-containing protein</fullName>
    </recommendedName>
</protein>
<feature type="domain" description="PilZ" evidence="1">
    <location>
        <begin position="65"/>
        <end position="176"/>
    </location>
</feature>
<proteinExistence type="predicted"/>
<dbReference type="GO" id="GO:0035438">
    <property type="term" value="F:cyclic-di-GMP binding"/>
    <property type="evidence" value="ECO:0007669"/>
    <property type="project" value="InterPro"/>
</dbReference>
<sequence>MSSSDSNDAAGERDTIYVYPILSSKFQCPSCGVKTTVTFSKPLSKKVTAKCRKCGAPFKLSPDIRNTYRKDMNITADLYRKPAGEEARERAPVKVMVNEISQGGLGITVTEADMQKFGFQSGEFLFLRLSLPLKTETRPVKVKVKIVNAKRNPETGDARLGLEFRDIGTRAEREIGFFLWN</sequence>
<dbReference type="AlphaFoldDB" id="A0A3B1C987"/>
<reference evidence="2" key="1">
    <citation type="submission" date="2018-06" db="EMBL/GenBank/DDBJ databases">
        <authorList>
            <person name="Zhirakovskaya E."/>
        </authorList>
    </citation>
    <scope>NUCLEOTIDE SEQUENCE</scope>
</reference>
<evidence type="ECO:0000259" key="1">
    <source>
        <dbReference type="Pfam" id="PF07238"/>
    </source>
</evidence>
<organism evidence="2">
    <name type="scientific">hydrothermal vent metagenome</name>
    <dbReference type="NCBI Taxonomy" id="652676"/>
    <lineage>
        <taxon>unclassified sequences</taxon>
        <taxon>metagenomes</taxon>
        <taxon>ecological metagenomes</taxon>
    </lineage>
</organism>
<accession>A0A3B1C987</accession>
<gene>
    <name evidence="2" type="ORF">MNBD_NITROSPINAE02-2131</name>
</gene>
<evidence type="ECO:0000313" key="2">
    <source>
        <dbReference type="EMBL" id="VAX20524.1"/>
    </source>
</evidence>
<dbReference type="EMBL" id="UOGE01000058">
    <property type="protein sequence ID" value="VAX20524.1"/>
    <property type="molecule type" value="Genomic_DNA"/>
</dbReference>
<dbReference type="Gene3D" id="2.40.10.220">
    <property type="entry name" value="predicted glycosyltransferase like domains"/>
    <property type="match status" value="1"/>
</dbReference>